<evidence type="ECO:0000256" key="5">
    <source>
        <dbReference type="SAM" id="MobiDB-lite"/>
    </source>
</evidence>
<evidence type="ECO:0000313" key="8">
    <source>
        <dbReference type="EMBL" id="NEN75870.1"/>
    </source>
</evidence>
<feature type="domain" description="Lipopolysaccharide assembly protein A" evidence="7">
    <location>
        <begin position="22"/>
        <end position="86"/>
    </location>
</feature>
<feature type="transmembrane region" description="Helical" evidence="6">
    <location>
        <begin position="42"/>
        <end position="60"/>
    </location>
</feature>
<gene>
    <name evidence="8" type="ORF">F9B74_05960</name>
</gene>
<dbReference type="GO" id="GO:0005886">
    <property type="term" value="C:plasma membrane"/>
    <property type="evidence" value="ECO:0007669"/>
    <property type="project" value="InterPro"/>
</dbReference>
<dbReference type="Proteomes" id="UP000477651">
    <property type="component" value="Unassembled WGS sequence"/>
</dbReference>
<feature type="region of interest" description="Disordered" evidence="5">
    <location>
        <begin position="90"/>
        <end position="112"/>
    </location>
</feature>
<accession>A0A6L9Y5V7</accession>
<dbReference type="PANTHER" id="PTHR41335">
    <property type="entry name" value="MEMBRANE PROTEIN-RELATED"/>
    <property type="match status" value="1"/>
</dbReference>
<protein>
    <submittedName>
        <fullName evidence="8">DUF1049 domain-containing protein</fullName>
    </submittedName>
</protein>
<dbReference type="PANTHER" id="PTHR41335:SF1">
    <property type="entry name" value="MEMBRANE PROTEIN"/>
    <property type="match status" value="1"/>
</dbReference>
<evidence type="ECO:0000256" key="6">
    <source>
        <dbReference type="SAM" id="Phobius"/>
    </source>
</evidence>
<organism evidence="8 9">
    <name type="scientific">Pelistega ratti</name>
    <dbReference type="NCBI Taxonomy" id="2652177"/>
    <lineage>
        <taxon>Bacteria</taxon>
        <taxon>Pseudomonadati</taxon>
        <taxon>Pseudomonadota</taxon>
        <taxon>Betaproteobacteria</taxon>
        <taxon>Burkholderiales</taxon>
        <taxon>Alcaligenaceae</taxon>
        <taxon>Pelistega</taxon>
    </lineage>
</organism>
<dbReference type="AlphaFoldDB" id="A0A6L9Y5V7"/>
<evidence type="ECO:0000259" key="7">
    <source>
        <dbReference type="Pfam" id="PF06305"/>
    </source>
</evidence>
<keyword evidence="2 6" id="KW-0812">Transmembrane</keyword>
<dbReference type="RefSeq" id="WP_159990955.1">
    <property type="nucleotide sequence ID" value="NZ_CP047165.1"/>
</dbReference>
<evidence type="ECO:0000256" key="1">
    <source>
        <dbReference type="ARBA" id="ARBA00022475"/>
    </source>
</evidence>
<keyword evidence="3 6" id="KW-1133">Transmembrane helix</keyword>
<keyword evidence="4 6" id="KW-0472">Membrane</keyword>
<evidence type="ECO:0000256" key="4">
    <source>
        <dbReference type="ARBA" id="ARBA00023136"/>
    </source>
</evidence>
<comment type="caution">
    <text evidence="8">The sequence shown here is derived from an EMBL/GenBank/DDBJ whole genome shotgun (WGS) entry which is preliminary data.</text>
</comment>
<evidence type="ECO:0000256" key="3">
    <source>
        <dbReference type="ARBA" id="ARBA00022989"/>
    </source>
</evidence>
<name>A0A6L9Y5V7_9BURK</name>
<evidence type="ECO:0000313" key="9">
    <source>
        <dbReference type="Proteomes" id="UP000477651"/>
    </source>
</evidence>
<dbReference type="Pfam" id="PF06305">
    <property type="entry name" value="LapA_dom"/>
    <property type="match status" value="1"/>
</dbReference>
<dbReference type="InterPro" id="IPR010445">
    <property type="entry name" value="LapA_dom"/>
</dbReference>
<evidence type="ECO:0000256" key="2">
    <source>
        <dbReference type="ARBA" id="ARBA00022692"/>
    </source>
</evidence>
<reference evidence="8 9" key="1">
    <citation type="submission" date="2020-02" db="EMBL/GenBank/DDBJ databases">
        <title>Pelistega sp. NLN82 were isolated from wild rodents of the Hainan Island.</title>
        <authorList>
            <person name="Niu N."/>
            <person name="Zhou J."/>
        </authorList>
    </citation>
    <scope>NUCLEOTIDE SEQUENCE [LARGE SCALE GENOMIC DNA]</scope>
    <source>
        <strain evidence="8 9">NLN82</strain>
    </source>
</reference>
<keyword evidence="1" id="KW-1003">Cell membrane</keyword>
<dbReference type="EMBL" id="JAAGYR010000010">
    <property type="protein sequence ID" value="NEN75870.1"/>
    <property type="molecule type" value="Genomic_DNA"/>
</dbReference>
<keyword evidence="9" id="KW-1185">Reference proteome</keyword>
<sequence>MHYVIWTLRLVFFVLIVLFAVKNVQAVDVNFFGSWSLTSIPLIIIILASFILGALYMYLLSLPTRFTRNREIKRLKNEVHILQKDLHDVQHTHPVTPSSVATPPDGFVPTKE</sequence>
<proteinExistence type="predicted"/>